<dbReference type="Proteomes" id="UP001418637">
    <property type="component" value="Unassembled WGS sequence"/>
</dbReference>
<evidence type="ECO:0000259" key="1">
    <source>
        <dbReference type="PROSITE" id="PS51750"/>
    </source>
</evidence>
<accession>A0ABV0BI76</accession>
<dbReference type="EMBL" id="JBBYXI010000002">
    <property type="protein sequence ID" value="MEN3930694.1"/>
    <property type="molecule type" value="Genomic_DNA"/>
</dbReference>
<dbReference type="RefSeq" id="WP_346336694.1">
    <property type="nucleotide sequence ID" value="NZ_JBBYXI010000002.1"/>
</dbReference>
<dbReference type="PROSITE" id="PS51750">
    <property type="entry name" value="BRO_N"/>
    <property type="match status" value="1"/>
</dbReference>
<sequence length="259" mass="28655">MNINTLSTTDTTLPVPTLFQSEQFGNIRVVERNGMAWFVAKDIAERLGYSNPHKAISDHCKNTSQVGGNGIQSLDPRTILIGQSDVMRLVTRSSLPTAGQFKGWIFKEVLPSVLKNNMLVMPQTIEAILANPDTTIRILTELKSERESRLDAELTKAEIGSRREATAMATASAAVRRANQLCDELGQGAKQATITAIENITGVKYDWVPMRRWCRTNNIAVNNVLDPRWGTVKAWPAQAWKEVHDVDLSMIFPPPAGEA</sequence>
<keyword evidence="3" id="KW-1185">Reference proteome</keyword>
<protein>
    <submittedName>
        <fullName evidence="2">BRO family protein</fullName>
    </submittedName>
</protein>
<name>A0ABV0BI76_9HYPH</name>
<feature type="domain" description="Bro-N" evidence="1">
    <location>
        <begin position="12"/>
        <end position="117"/>
    </location>
</feature>
<dbReference type="InterPro" id="IPR003497">
    <property type="entry name" value="BRO_N_domain"/>
</dbReference>
<evidence type="ECO:0000313" key="3">
    <source>
        <dbReference type="Proteomes" id="UP001418637"/>
    </source>
</evidence>
<comment type="caution">
    <text evidence="2">The sequence shown here is derived from an EMBL/GenBank/DDBJ whole genome shotgun (WGS) entry which is preliminary data.</text>
</comment>
<proteinExistence type="predicted"/>
<evidence type="ECO:0000313" key="2">
    <source>
        <dbReference type="EMBL" id="MEN3930694.1"/>
    </source>
</evidence>
<reference evidence="2 3" key="1">
    <citation type="submission" date="2024-04" db="EMBL/GenBank/DDBJ databases">
        <title>A novel species isolated from cricket.</title>
        <authorList>
            <person name="Wang H.-C."/>
        </authorList>
    </citation>
    <scope>NUCLEOTIDE SEQUENCE [LARGE SCALE GENOMIC DNA]</scope>
    <source>
        <strain evidence="2 3">WL0021</strain>
    </source>
</reference>
<gene>
    <name evidence="2" type="ORF">WJT86_06400</name>
</gene>
<dbReference type="SMART" id="SM01040">
    <property type="entry name" value="Bro-N"/>
    <property type="match status" value="1"/>
</dbReference>
<dbReference type="Pfam" id="PF02498">
    <property type="entry name" value="Bro-N"/>
    <property type="match status" value="1"/>
</dbReference>
<organism evidence="2 3">
    <name type="scientific">Hohaiivirga grylli</name>
    <dbReference type="NCBI Taxonomy" id="3133970"/>
    <lineage>
        <taxon>Bacteria</taxon>
        <taxon>Pseudomonadati</taxon>
        <taxon>Pseudomonadota</taxon>
        <taxon>Alphaproteobacteria</taxon>
        <taxon>Hyphomicrobiales</taxon>
        <taxon>Methylobacteriaceae</taxon>
        <taxon>Hohaiivirga</taxon>
    </lineage>
</organism>
<dbReference type="PANTHER" id="PTHR36180:SF2">
    <property type="entry name" value="BRO FAMILY PROTEIN"/>
    <property type="match status" value="1"/>
</dbReference>
<dbReference type="PANTHER" id="PTHR36180">
    <property type="entry name" value="DNA-BINDING PROTEIN-RELATED-RELATED"/>
    <property type="match status" value="1"/>
</dbReference>